<dbReference type="KEGG" id="fcl:A4G17_01490"/>
<dbReference type="AlphaFoldDB" id="A0AAE6X3N5"/>
<dbReference type="Proteomes" id="UP000502287">
    <property type="component" value="Chromosome"/>
</dbReference>
<name>A0AAE6X3N5_9PAST</name>
<gene>
    <name evidence="1" type="ORF">A4G17_01490</name>
    <name evidence="2" type="ORF">EDC49_1272</name>
</gene>
<keyword evidence="3" id="KW-1185">Reference proteome</keyword>
<evidence type="ECO:0000313" key="3">
    <source>
        <dbReference type="Proteomes" id="UP000276901"/>
    </source>
</evidence>
<protein>
    <submittedName>
        <fullName evidence="1">Uncharacterized protein</fullName>
    </submittedName>
</protein>
<organism evidence="1 4">
    <name type="scientific">Frederiksenia canicola</name>
    <dbReference type="NCBI Taxonomy" id="123824"/>
    <lineage>
        <taxon>Bacteria</taxon>
        <taxon>Pseudomonadati</taxon>
        <taxon>Pseudomonadota</taxon>
        <taxon>Gammaproteobacteria</taxon>
        <taxon>Pasteurellales</taxon>
        <taxon>Pasteurellaceae</taxon>
        <taxon>Frederiksenia</taxon>
    </lineage>
</organism>
<evidence type="ECO:0000313" key="4">
    <source>
        <dbReference type="Proteomes" id="UP000502287"/>
    </source>
</evidence>
<sequence>MTETTTPKNTAHNEFLDVGQMMDYYPLLTVMFDVASDALMKTAMEADTKQQFKLELNTLYKSIMSNAKGFSENYDELSDDEQEAECKAVGSYLYFASLMRMFAEKVEQAPIVEESNAEAKDDSTSNAIH</sequence>
<dbReference type="EMBL" id="RKQT01000002">
    <property type="protein sequence ID" value="RPE93759.1"/>
    <property type="molecule type" value="Genomic_DNA"/>
</dbReference>
<accession>A0AAE6X3N5</accession>
<evidence type="ECO:0000313" key="2">
    <source>
        <dbReference type="EMBL" id="RPE93759.1"/>
    </source>
</evidence>
<reference evidence="2 3" key="2">
    <citation type="submission" date="2018-11" db="EMBL/GenBank/DDBJ databases">
        <title>Genomic Encyclopedia of Type Strains, Phase IV (KMG-IV): sequencing the most valuable type-strain genomes for metagenomic binning, comparative biology and taxonomic classification.</title>
        <authorList>
            <person name="Goeker M."/>
        </authorList>
    </citation>
    <scope>NUCLEOTIDE SEQUENCE [LARGE SCALE GENOMIC DNA]</scope>
    <source>
        <strain evidence="2 3">DSM 25797</strain>
    </source>
</reference>
<evidence type="ECO:0000313" key="1">
    <source>
        <dbReference type="EMBL" id="QIM64220.1"/>
    </source>
</evidence>
<proteinExistence type="predicted"/>
<dbReference type="Proteomes" id="UP000276901">
    <property type="component" value="Unassembled WGS sequence"/>
</dbReference>
<dbReference type="RefSeq" id="WP_123956912.1">
    <property type="nucleotide sequence ID" value="NZ_CP015029.1"/>
</dbReference>
<dbReference type="EMBL" id="CP015029">
    <property type="protein sequence ID" value="QIM64220.1"/>
    <property type="molecule type" value="Genomic_DNA"/>
</dbReference>
<reference evidence="1 4" key="1">
    <citation type="submission" date="2016-03" db="EMBL/GenBank/DDBJ databases">
        <authorList>
            <person name="Hansen M.J."/>
            <person name="Bojesen A.M."/>
            <person name="Planet P."/>
        </authorList>
    </citation>
    <scope>NUCLEOTIDE SEQUENCE [LARGE SCALE GENOMIC DNA]</scope>
    <source>
        <strain evidence="1 4">HPA 21</strain>
    </source>
</reference>